<keyword evidence="4 10" id="KW-0808">Transferase</keyword>
<sequence>MKYSFLILIVLLFFSCKEKDSTEVATFPEPQEFVGQAIGTTYSIKLFAEDEVTLKSDVDSIIDMFNNSMSTWVKGSLINRINAGEDSVLVGKPFKEVFEQAQQVYRKTDGYFDPTVGNLVNAYGFGADGKQERIPSQKKIDSLKKFVGFHKMNIVPSKVKDSFYIKSDQKGMYLEFNAIAKGTLVDYMARLLDDKGVENYLVEVGGELVTKGMNLKRGTKWAVGIDDPNQKPGERVYITVLELSNNAMAGSGNYRKFKIDPDSGQEFVHTVNPLTGKAQPSEVIGVNVIAKNCTLADGFATAFMAMPLEKSRMLLKNLPDLDVVIMYTDKNGMLKFETTPDFEKFVKQAG</sequence>
<dbReference type="Gene3D" id="3.10.520.10">
    <property type="entry name" value="ApbE-like domains"/>
    <property type="match status" value="1"/>
</dbReference>
<evidence type="ECO:0000256" key="1">
    <source>
        <dbReference type="ARBA" id="ARBA00011955"/>
    </source>
</evidence>
<evidence type="ECO:0000256" key="8">
    <source>
        <dbReference type="ARBA" id="ARBA00031306"/>
    </source>
</evidence>
<dbReference type="Pfam" id="PF02424">
    <property type="entry name" value="ApbE"/>
    <property type="match status" value="1"/>
</dbReference>
<proteinExistence type="inferred from homology"/>
<comment type="caution">
    <text evidence="13">The sequence shown here is derived from an EMBL/GenBank/DDBJ whole genome shotgun (WGS) entry which is preliminary data.</text>
</comment>
<evidence type="ECO:0000313" key="14">
    <source>
        <dbReference type="Proteomes" id="UP000196102"/>
    </source>
</evidence>
<dbReference type="GO" id="GO:0016740">
    <property type="term" value="F:transferase activity"/>
    <property type="evidence" value="ECO:0007669"/>
    <property type="project" value="UniProtKB-UniRule"/>
</dbReference>
<keyword evidence="12" id="KW-0997">Cell inner membrane</keyword>
<keyword evidence="7 10" id="KW-0460">Magnesium</keyword>
<keyword evidence="12" id="KW-0449">Lipoprotein</keyword>
<keyword evidence="6 10" id="KW-0274">FAD</keyword>
<accession>A0A1Z8AHV1</accession>
<comment type="function">
    <text evidence="12">Flavin transferase that catalyzes the transfer of the FMN moiety of FAD and its covalent binding to the hydroxyl group of a threonine residue in a target flavoprotein.</text>
</comment>
<organism evidence="13 14">
    <name type="scientific">Nonlabens dokdonensis</name>
    <dbReference type="NCBI Taxonomy" id="328515"/>
    <lineage>
        <taxon>Bacteria</taxon>
        <taxon>Pseudomonadati</taxon>
        <taxon>Bacteroidota</taxon>
        <taxon>Flavobacteriia</taxon>
        <taxon>Flavobacteriales</taxon>
        <taxon>Flavobacteriaceae</taxon>
        <taxon>Nonlabens</taxon>
    </lineage>
</organism>
<dbReference type="RefSeq" id="WP_303687957.1">
    <property type="nucleotide sequence ID" value="NZ_CAJXYO010000020.1"/>
</dbReference>
<evidence type="ECO:0000256" key="6">
    <source>
        <dbReference type="ARBA" id="ARBA00022827"/>
    </source>
</evidence>
<dbReference type="AlphaFoldDB" id="A0A1Z8AHV1"/>
<dbReference type="InterPro" id="IPR003374">
    <property type="entry name" value="ApbE-like_sf"/>
</dbReference>
<dbReference type="PROSITE" id="PS51257">
    <property type="entry name" value="PROKAR_LIPOPROTEIN"/>
    <property type="match status" value="1"/>
</dbReference>
<dbReference type="GO" id="GO:0046872">
    <property type="term" value="F:metal ion binding"/>
    <property type="evidence" value="ECO:0007669"/>
    <property type="project" value="UniProtKB-UniRule"/>
</dbReference>
<evidence type="ECO:0000256" key="5">
    <source>
        <dbReference type="ARBA" id="ARBA00022723"/>
    </source>
</evidence>
<feature type="binding site" evidence="11">
    <location>
        <position position="178"/>
    </location>
    <ligand>
        <name>Mg(2+)</name>
        <dbReference type="ChEBI" id="CHEBI:18420"/>
    </ligand>
</feature>
<dbReference type="EMBL" id="MAAX01000206">
    <property type="protein sequence ID" value="OUS09911.1"/>
    <property type="molecule type" value="Genomic_DNA"/>
</dbReference>
<evidence type="ECO:0000256" key="2">
    <source>
        <dbReference type="ARBA" id="ARBA00016337"/>
    </source>
</evidence>
<evidence type="ECO:0000256" key="9">
    <source>
        <dbReference type="ARBA" id="ARBA00048540"/>
    </source>
</evidence>
<comment type="catalytic activity">
    <reaction evidence="9 10 12">
        <text>L-threonyl-[protein] + FAD = FMN-L-threonyl-[protein] + AMP + H(+)</text>
        <dbReference type="Rhea" id="RHEA:36847"/>
        <dbReference type="Rhea" id="RHEA-COMP:11060"/>
        <dbReference type="Rhea" id="RHEA-COMP:11061"/>
        <dbReference type="ChEBI" id="CHEBI:15378"/>
        <dbReference type="ChEBI" id="CHEBI:30013"/>
        <dbReference type="ChEBI" id="CHEBI:57692"/>
        <dbReference type="ChEBI" id="CHEBI:74257"/>
        <dbReference type="ChEBI" id="CHEBI:456215"/>
        <dbReference type="EC" id="2.7.1.180"/>
    </reaction>
</comment>
<evidence type="ECO:0000256" key="4">
    <source>
        <dbReference type="ARBA" id="ARBA00022679"/>
    </source>
</evidence>
<comment type="subcellular location">
    <subcellularLocation>
        <location evidence="12">Cell inner membrane</location>
        <topology evidence="12">Lipid-anchor</topology>
        <orientation evidence="12">Periplasmic side</orientation>
    </subcellularLocation>
</comment>
<feature type="binding site" evidence="11">
    <location>
        <position position="301"/>
    </location>
    <ligand>
        <name>Mg(2+)</name>
        <dbReference type="ChEBI" id="CHEBI:18420"/>
    </ligand>
</feature>
<evidence type="ECO:0000256" key="3">
    <source>
        <dbReference type="ARBA" id="ARBA00022630"/>
    </source>
</evidence>
<keyword evidence="5 10" id="KW-0479">Metal-binding</keyword>
<dbReference type="PANTHER" id="PTHR30040:SF2">
    <property type="entry name" value="FAD:PROTEIN FMN TRANSFERASE"/>
    <property type="match status" value="1"/>
</dbReference>
<comment type="similarity">
    <text evidence="10 12">Belongs to the ApbE family.</text>
</comment>
<dbReference type="SUPFAM" id="SSF143631">
    <property type="entry name" value="ApbE-like"/>
    <property type="match status" value="1"/>
</dbReference>
<dbReference type="GO" id="GO:0005886">
    <property type="term" value="C:plasma membrane"/>
    <property type="evidence" value="ECO:0007669"/>
    <property type="project" value="UniProtKB-SubCell"/>
</dbReference>
<keyword evidence="12" id="KW-0472">Membrane</keyword>
<comment type="cofactor">
    <cofactor evidence="11">
        <name>Mg(2+)</name>
        <dbReference type="ChEBI" id="CHEBI:18420"/>
    </cofactor>
    <cofactor evidence="11">
        <name>Mn(2+)</name>
        <dbReference type="ChEBI" id="CHEBI:29035"/>
    </cofactor>
    <text evidence="11">Magnesium. Can also use manganese.</text>
</comment>
<keyword evidence="3 10" id="KW-0285">Flavoprotein</keyword>
<dbReference type="Proteomes" id="UP000196102">
    <property type="component" value="Unassembled WGS sequence"/>
</dbReference>
<keyword evidence="12" id="KW-1003">Cell membrane</keyword>
<dbReference type="EC" id="2.7.1.180" evidence="1 10"/>
<evidence type="ECO:0000256" key="12">
    <source>
        <dbReference type="RuleBase" id="RU363002"/>
    </source>
</evidence>
<feature type="binding site" evidence="11">
    <location>
        <position position="297"/>
    </location>
    <ligand>
        <name>Mg(2+)</name>
        <dbReference type="ChEBI" id="CHEBI:18420"/>
    </ligand>
</feature>
<evidence type="ECO:0000313" key="13">
    <source>
        <dbReference type="EMBL" id="OUS09911.1"/>
    </source>
</evidence>
<dbReference type="InterPro" id="IPR024932">
    <property type="entry name" value="ApbE"/>
</dbReference>
<evidence type="ECO:0000256" key="11">
    <source>
        <dbReference type="PIRSR" id="PIRSR006268-2"/>
    </source>
</evidence>
<name>A0A1Z8AHV1_9FLAO</name>
<dbReference type="PIRSF" id="PIRSF006268">
    <property type="entry name" value="ApbE"/>
    <property type="match status" value="1"/>
</dbReference>
<dbReference type="PANTHER" id="PTHR30040">
    <property type="entry name" value="THIAMINE BIOSYNTHESIS LIPOPROTEIN APBE"/>
    <property type="match status" value="1"/>
</dbReference>
<evidence type="ECO:0000256" key="7">
    <source>
        <dbReference type="ARBA" id="ARBA00022842"/>
    </source>
</evidence>
<gene>
    <name evidence="13" type="ORF">A9Q93_13390</name>
</gene>
<evidence type="ECO:0000256" key="10">
    <source>
        <dbReference type="PIRNR" id="PIRNR006268"/>
    </source>
</evidence>
<protein>
    <recommendedName>
        <fullName evidence="2 10">FAD:protein FMN transferase</fullName>
        <ecNumber evidence="1 10">2.7.1.180</ecNumber>
    </recommendedName>
    <alternativeName>
        <fullName evidence="8 10">Flavin transferase</fullName>
    </alternativeName>
</protein>
<reference evidence="14" key="1">
    <citation type="journal article" date="2017" name="Proc. Natl. Acad. Sci. U.S.A.">
        <title>Simulation of Deepwater Horizon oil plume reveals substrate specialization within a complex community of hydrocarbon-degraders.</title>
        <authorList>
            <person name="Hu P."/>
            <person name="Dubinsky E.A."/>
            <person name="Probst A.J."/>
            <person name="Wang J."/>
            <person name="Sieber C.M.K."/>
            <person name="Tom L.M."/>
            <person name="Gardinali P."/>
            <person name="Banfield J.F."/>
            <person name="Atlas R.M."/>
            <person name="Andersen G.L."/>
        </authorList>
    </citation>
    <scope>NUCLEOTIDE SEQUENCE [LARGE SCALE GENOMIC DNA]</scope>
</reference>